<name>A0A1F7WFE8_9BACT</name>
<dbReference type="EMBL" id="MGFH01000233">
    <property type="protein sequence ID" value="OGM01566.1"/>
    <property type="molecule type" value="Genomic_DNA"/>
</dbReference>
<evidence type="ECO:0000256" key="4">
    <source>
        <dbReference type="ARBA" id="ARBA00022723"/>
    </source>
</evidence>
<sequence>MYNNCEINPSFYQSERSTAVSHVWTPEAQKHNLHLSWNDTSKEAYLYEKQSSGKVRCLLCPRLCVIAEGKTGFCKVRKNIGGTLYAQSYGKATHVTVERIETEAVHHYNPGGKILSLGNFGCNLDCDYCQNWMYSQFEYSSPEHIHDYSARQVVDMALADNIKMLSWTYNDPAVWFEFVIDTARESKKHGLKNLFKSAFFLTSEAVDELIKVIDVFAISIKAMDEDYYKKFTKGWLPPVLENTRRVHRSGIHYELSNLVVTDLTNNNDNYDKMINFILRDLSPETAIHFTRFHPDYKYMASEKTPLADVMNACDRARAAGIKYPYVGNAFECDGLNTYCPSCGELLIRRYGLNTYIKPAIGDDGRCVKCGCQTPVVHIDPAARRPEEIE</sequence>
<keyword evidence="4" id="KW-0479">Metal-binding</keyword>
<organism evidence="8 9">
    <name type="scientific">Candidatus Wallbacteria bacterium GWC2_49_35</name>
    <dbReference type="NCBI Taxonomy" id="1817813"/>
    <lineage>
        <taxon>Bacteria</taxon>
        <taxon>Candidatus Walliibacteriota</taxon>
    </lineage>
</organism>
<dbReference type="SUPFAM" id="SSF102114">
    <property type="entry name" value="Radical SAM enzymes"/>
    <property type="match status" value="1"/>
</dbReference>
<evidence type="ECO:0000259" key="7">
    <source>
        <dbReference type="PROSITE" id="PS51918"/>
    </source>
</evidence>
<dbReference type="GO" id="GO:0051539">
    <property type="term" value="F:4 iron, 4 sulfur cluster binding"/>
    <property type="evidence" value="ECO:0007669"/>
    <property type="project" value="UniProtKB-KW"/>
</dbReference>
<dbReference type="Proteomes" id="UP000178735">
    <property type="component" value="Unassembled WGS sequence"/>
</dbReference>
<comment type="cofactor">
    <cofactor evidence="1">
        <name>[4Fe-4S] cluster</name>
        <dbReference type="ChEBI" id="CHEBI:49883"/>
    </cofactor>
</comment>
<dbReference type="CDD" id="cd01335">
    <property type="entry name" value="Radical_SAM"/>
    <property type="match status" value="1"/>
</dbReference>
<comment type="caution">
    <text evidence="8">The sequence shown here is derived from an EMBL/GenBank/DDBJ whole genome shotgun (WGS) entry which is preliminary data.</text>
</comment>
<keyword evidence="6" id="KW-0411">Iron-sulfur</keyword>
<dbReference type="SFLD" id="SFLDS00029">
    <property type="entry name" value="Radical_SAM"/>
    <property type="match status" value="1"/>
</dbReference>
<dbReference type="GO" id="GO:0003824">
    <property type="term" value="F:catalytic activity"/>
    <property type="evidence" value="ECO:0007669"/>
    <property type="project" value="InterPro"/>
</dbReference>
<evidence type="ECO:0000313" key="9">
    <source>
        <dbReference type="Proteomes" id="UP000178735"/>
    </source>
</evidence>
<proteinExistence type="predicted"/>
<keyword evidence="5" id="KW-0408">Iron</keyword>
<gene>
    <name evidence="8" type="ORF">A2008_04975</name>
</gene>
<reference evidence="8 9" key="1">
    <citation type="journal article" date="2016" name="Nat. Commun.">
        <title>Thousands of microbial genomes shed light on interconnected biogeochemical processes in an aquifer system.</title>
        <authorList>
            <person name="Anantharaman K."/>
            <person name="Brown C.T."/>
            <person name="Hug L.A."/>
            <person name="Sharon I."/>
            <person name="Castelle C.J."/>
            <person name="Probst A.J."/>
            <person name="Thomas B.C."/>
            <person name="Singh A."/>
            <person name="Wilkins M.J."/>
            <person name="Karaoz U."/>
            <person name="Brodie E.L."/>
            <person name="Williams K.H."/>
            <person name="Hubbard S.S."/>
            <person name="Banfield J.F."/>
        </authorList>
    </citation>
    <scope>NUCLEOTIDE SEQUENCE [LARGE SCALE GENOMIC DNA]</scope>
</reference>
<dbReference type="Gene3D" id="3.20.20.70">
    <property type="entry name" value="Aldolase class I"/>
    <property type="match status" value="1"/>
</dbReference>
<dbReference type="STRING" id="1817813.A2008_04975"/>
<dbReference type="SFLD" id="SFLDG01101">
    <property type="entry name" value="Uncharacterised_Radical_SAM_Su"/>
    <property type="match status" value="1"/>
</dbReference>
<protein>
    <submittedName>
        <fullName evidence="8">AmmeMemoRadiSam system radical SAM enzyme</fullName>
    </submittedName>
</protein>
<evidence type="ECO:0000256" key="3">
    <source>
        <dbReference type="ARBA" id="ARBA00022691"/>
    </source>
</evidence>
<dbReference type="InterPro" id="IPR027596">
    <property type="entry name" value="AmmeMemoSam_rS"/>
</dbReference>
<keyword evidence="2" id="KW-0004">4Fe-4S</keyword>
<evidence type="ECO:0000313" key="8">
    <source>
        <dbReference type="EMBL" id="OGM01566.1"/>
    </source>
</evidence>
<dbReference type="InterPro" id="IPR013785">
    <property type="entry name" value="Aldolase_TIM"/>
</dbReference>
<dbReference type="PROSITE" id="PS51918">
    <property type="entry name" value="RADICAL_SAM"/>
    <property type="match status" value="1"/>
</dbReference>
<evidence type="ECO:0000256" key="1">
    <source>
        <dbReference type="ARBA" id="ARBA00001966"/>
    </source>
</evidence>
<accession>A0A1F7WFE8</accession>
<keyword evidence="3" id="KW-0949">S-adenosyl-L-methionine</keyword>
<evidence type="ECO:0000256" key="2">
    <source>
        <dbReference type="ARBA" id="ARBA00022485"/>
    </source>
</evidence>
<dbReference type="PANTHER" id="PTHR30352">
    <property type="entry name" value="PYRUVATE FORMATE-LYASE-ACTIVATING ENZYME"/>
    <property type="match status" value="1"/>
</dbReference>
<dbReference type="PANTHER" id="PTHR30352:SF5">
    <property type="entry name" value="PYRUVATE FORMATE-LYASE 1-ACTIVATING ENZYME"/>
    <property type="match status" value="1"/>
</dbReference>
<evidence type="ECO:0000256" key="6">
    <source>
        <dbReference type="ARBA" id="ARBA00023014"/>
    </source>
</evidence>
<dbReference type="InterPro" id="IPR034457">
    <property type="entry name" value="Organic_radical-activating"/>
</dbReference>
<dbReference type="InterPro" id="IPR007197">
    <property type="entry name" value="rSAM"/>
</dbReference>
<feature type="domain" description="Radical SAM core" evidence="7">
    <location>
        <begin position="107"/>
        <end position="322"/>
    </location>
</feature>
<dbReference type="InterPro" id="IPR058240">
    <property type="entry name" value="rSAM_sf"/>
</dbReference>
<dbReference type="AlphaFoldDB" id="A0A1F7WFE8"/>
<dbReference type="NCBIfam" id="TIGR04337">
    <property type="entry name" value="AmmeMemoSam_rS"/>
    <property type="match status" value="1"/>
</dbReference>
<dbReference type="Pfam" id="PF04055">
    <property type="entry name" value="Radical_SAM"/>
    <property type="match status" value="1"/>
</dbReference>
<dbReference type="GO" id="GO:0046872">
    <property type="term" value="F:metal ion binding"/>
    <property type="evidence" value="ECO:0007669"/>
    <property type="project" value="UniProtKB-KW"/>
</dbReference>
<evidence type="ECO:0000256" key="5">
    <source>
        <dbReference type="ARBA" id="ARBA00023004"/>
    </source>
</evidence>